<keyword evidence="23" id="KW-1185">Reference proteome</keyword>
<dbReference type="InterPro" id="IPR016298">
    <property type="entry name" value="Histidine_synth_trifunct"/>
</dbReference>
<dbReference type="Gene3D" id="3.40.50.1980">
    <property type="entry name" value="Nitrogenase molybdenum iron protein domain"/>
    <property type="match status" value="2"/>
</dbReference>
<dbReference type="EC" id="3.6.1.31" evidence="19"/>
<comment type="catalytic activity">
    <reaction evidence="1 19">
        <text>1-(5-phospho-beta-D-ribosyl)-5'-AMP + H2O = 1-(5-phospho-beta-D-ribosyl)-5-[(5-phospho-beta-D-ribosylamino)methylideneamino]imidazole-4-carboxamide</text>
        <dbReference type="Rhea" id="RHEA:20049"/>
        <dbReference type="ChEBI" id="CHEBI:15377"/>
        <dbReference type="ChEBI" id="CHEBI:58435"/>
        <dbReference type="ChEBI" id="CHEBI:59457"/>
        <dbReference type="EC" id="3.5.4.19"/>
    </reaction>
</comment>
<evidence type="ECO:0000256" key="3">
    <source>
        <dbReference type="ARBA" id="ARBA00001947"/>
    </source>
</evidence>
<dbReference type="FunFam" id="1.20.5.1300:FF:000002">
    <property type="entry name" value="Histidinol dehydrogenase, chloroplastic"/>
    <property type="match status" value="1"/>
</dbReference>
<dbReference type="GeneID" id="85224593"/>
<dbReference type="FunFam" id="3.40.50.1980:FF:000050">
    <property type="entry name" value="Histidine biosynthesis trifunctional protein"/>
    <property type="match status" value="1"/>
</dbReference>
<keyword evidence="17" id="KW-0511">Multifunctional enzyme</keyword>
<dbReference type="Proteomes" id="UP001217754">
    <property type="component" value="Chromosome 1"/>
</dbReference>
<dbReference type="RefSeq" id="XP_060120893.1">
    <property type="nucleotide sequence ID" value="XM_060264910.1"/>
</dbReference>
<organism evidence="22 23">
    <name type="scientific">Malassezia japonica</name>
    <dbReference type="NCBI Taxonomy" id="223818"/>
    <lineage>
        <taxon>Eukaryota</taxon>
        <taxon>Fungi</taxon>
        <taxon>Dikarya</taxon>
        <taxon>Basidiomycota</taxon>
        <taxon>Ustilaginomycotina</taxon>
        <taxon>Malasseziomycetes</taxon>
        <taxon>Malasseziales</taxon>
        <taxon>Malasseziaceae</taxon>
        <taxon>Malassezia</taxon>
    </lineage>
</organism>
<comment type="similarity">
    <text evidence="7 19">In the C-terminal section; belongs to the histidinol dehydrogenase family.</text>
</comment>
<dbReference type="PRINTS" id="PR00083">
    <property type="entry name" value="HOLDHDRGNASE"/>
</dbReference>
<reference evidence="22" key="1">
    <citation type="submission" date="2023-03" db="EMBL/GenBank/DDBJ databases">
        <title>Mating type loci evolution in Malassezia.</title>
        <authorList>
            <person name="Coelho M.A."/>
        </authorList>
    </citation>
    <scope>NUCLEOTIDE SEQUENCE</scope>
    <source>
        <strain evidence="22">CBS 9431</strain>
    </source>
</reference>
<dbReference type="SUPFAM" id="SSF101386">
    <property type="entry name" value="all-alpha NTP pyrophosphatases"/>
    <property type="match status" value="1"/>
</dbReference>
<feature type="domain" description="Phosphoribosyl-AMP cyclohydrolase" evidence="21">
    <location>
        <begin position="219"/>
        <end position="295"/>
    </location>
</feature>
<dbReference type="SUPFAM" id="SSF141734">
    <property type="entry name" value="HisI-like"/>
    <property type="match status" value="1"/>
</dbReference>
<evidence type="ECO:0000256" key="19">
    <source>
        <dbReference type="PIRNR" id="PIRNR001257"/>
    </source>
</evidence>
<dbReference type="HAMAP" id="MF_01024">
    <property type="entry name" value="HisD"/>
    <property type="match status" value="1"/>
</dbReference>
<evidence type="ECO:0000256" key="18">
    <source>
        <dbReference type="ARBA" id="ARBA00049489"/>
    </source>
</evidence>
<evidence type="ECO:0000256" key="12">
    <source>
        <dbReference type="ARBA" id="ARBA00022833"/>
    </source>
</evidence>
<dbReference type="InterPro" id="IPR002496">
    <property type="entry name" value="PRib_AMP_CycHydrolase_dom"/>
</dbReference>
<dbReference type="CDD" id="cd11546">
    <property type="entry name" value="NTP-PPase_His4"/>
    <property type="match status" value="1"/>
</dbReference>
<dbReference type="FunFam" id="1.10.287.1080:FF:000002">
    <property type="entry name" value="Histidine biosynthesis bifunctional protein HisIE"/>
    <property type="match status" value="1"/>
</dbReference>
<evidence type="ECO:0000256" key="10">
    <source>
        <dbReference type="ARBA" id="ARBA00022741"/>
    </source>
</evidence>
<evidence type="ECO:0000256" key="2">
    <source>
        <dbReference type="ARBA" id="ARBA00001460"/>
    </source>
</evidence>
<evidence type="ECO:0000256" key="1">
    <source>
        <dbReference type="ARBA" id="ARBA00000024"/>
    </source>
</evidence>
<feature type="compositionally biased region" description="Low complexity" evidence="20">
    <location>
        <begin position="395"/>
        <end position="422"/>
    </location>
</feature>
<dbReference type="NCBIfam" id="TIGR03188">
    <property type="entry name" value="histidine_hisI"/>
    <property type="match status" value="1"/>
</dbReference>
<dbReference type="EC" id="1.1.1.23" evidence="19"/>
<comment type="pathway">
    <text evidence="6">Amino-acid biosynthesis; L-histidine biosynthesis; L-histidine from 5-phospho-alpha-D-ribose 1-diphosphate: step 2/9.</text>
</comment>
<evidence type="ECO:0000256" key="20">
    <source>
        <dbReference type="SAM" id="MobiDB-lite"/>
    </source>
</evidence>
<gene>
    <name evidence="22" type="primary">HIS4</name>
    <name evidence="22" type="ORF">MJAP1_000944</name>
</gene>
<dbReference type="InterPro" id="IPR021130">
    <property type="entry name" value="PRib-ATP_PPHydrolase-like"/>
</dbReference>
<dbReference type="FunFam" id="3.40.50.1980:FF:000001">
    <property type="entry name" value="Histidinol dehydrogenase"/>
    <property type="match status" value="1"/>
</dbReference>
<accession>A0AAF0JEK2</accession>
<evidence type="ECO:0000256" key="17">
    <source>
        <dbReference type="ARBA" id="ARBA00023268"/>
    </source>
</evidence>
<evidence type="ECO:0000313" key="23">
    <source>
        <dbReference type="Proteomes" id="UP001217754"/>
    </source>
</evidence>
<evidence type="ECO:0000256" key="13">
    <source>
        <dbReference type="ARBA" id="ARBA00022840"/>
    </source>
</evidence>
<dbReference type="PIRSF" id="PIRSF001257">
    <property type="entry name" value="His_trifunctional"/>
    <property type="match status" value="1"/>
</dbReference>
<dbReference type="PANTHER" id="PTHR21256:SF2">
    <property type="entry name" value="HISTIDINE BIOSYNTHESIS TRIFUNCTIONAL PROTEIN"/>
    <property type="match status" value="1"/>
</dbReference>
<comment type="catalytic activity">
    <reaction evidence="18 19">
        <text>L-histidinol + 2 NAD(+) + H2O = L-histidine + 2 NADH + 3 H(+)</text>
        <dbReference type="Rhea" id="RHEA:20641"/>
        <dbReference type="ChEBI" id="CHEBI:15377"/>
        <dbReference type="ChEBI" id="CHEBI:15378"/>
        <dbReference type="ChEBI" id="CHEBI:57540"/>
        <dbReference type="ChEBI" id="CHEBI:57595"/>
        <dbReference type="ChEBI" id="CHEBI:57699"/>
        <dbReference type="ChEBI" id="CHEBI:57945"/>
        <dbReference type="EC" id="1.1.1.23"/>
    </reaction>
</comment>
<evidence type="ECO:0000256" key="7">
    <source>
        <dbReference type="ARBA" id="ARBA00008260"/>
    </source>
</evidence>
<keyword evidence="12" id="KW-0862">Zinc</keyword>
<evidence type="ECO:0000256" key="11">
    <source>
        <dbReference type="ARBA" id="ARBA00022801"/>
    </source>
</evidence>
<feature type="region of interest" description="Disordered" evidence="20">
    <location>
        <begin position="384"/>
        <end position="422"/>
    </location>
</feature>
<evidence type="ECO:0000256" key="5">
    <source>
        <dbReference type="ARBA" id="ARBA00005169"/>
    </source>
</evidence>
<dbReference type="GO" id="GO:0046872">
    <property type="term" value="F:metal ion binding"/>
    <property type="evidence" value="ECO:0007669"/>
    <property type="project" value="UniProtKB-KW"/>
</dbReference>
<keyword evidence="10 19" id="KW-0547">Nucleotide-binding</keyword>
<dbReference type="NCBIfam" id="TIGR00069">
    <property type="entry name" value="hisD"/>
    <property type="match status" value="1"/>
</dbReference>
<evidence type="ECO:0000256" key="9">
    <source>
        <dbReference type="ARBA" id="ARBA00022723"/>
    </source>
</evidence>
<comment type="catalytic activity">
    <reaction evidence="2 19">
        <text>1-(5-phospho-beta-D-ribosyl)-ATP + H2O = 1-(5-phospho-beta-D-ribosyl)-5'-AMP + diphosphate + H(+)</text>
        <dbReference type="Rhea" id="RHEA:22828"/>
        <dbReference type="ChEBI" id="CHEBI:15377"/>
        <dbReference type="ChEBI" id="CHEBI:15378"/>
        <dbReference type="ChEBI" id="CHEBI:33019"/>
        <dbReference type="ChEBI" id="CHEBI:59457"/>
        <dbReference type="ChEBI" id="CHEBI:73183"/>
        <dbReference type="EC" id="3.6.1.31"/>
    </reaction>
</comment>
<evidence type="ECO:0000256" key="8">
    <source>
        <dbReference type="ARBA" id="ARBA00022605"/>
    </source>
</evidence>
<comment type="pathway">
    <text evidence="5">Amino-acid biosynthesis; L-histidine biosynthesis; L-histidine from 5-phospho-alpha-D-ribose 1-diphosphate: step 3/9.</text>
</comment>
<comment type="cofactor">
    <cofactor evidence="3">
        <name>Zn(2+)</name>
        <dbReference type="ChEBI" id="CHEBI:29105"/>
    </cofactor>
</comment>
<dbReference type="InterPro" id="IPR012131">
    <property type="entry name" value="Hstdl_DH"/>
</dbReference>
<keyword evidence="15 19" id="KW-0520">NAD</keyword>
<dbReference type="InterPro" id="IPR038019">
    <property type="entry name" value="PRib_AMP_CycHydrolase_sf"/>
</dbReference>
<keyword evidence="14 19" id="KW-0560">Oxidoreductase</keyword>
<dbReference type="InterPro" id="IPR016161">
    <property type="entry name" value="Ald_DH/histidinol_DH"/>
</dbReference>
<dbReference type="AlphaFoldDB" id="A0AAF0JEK2"/>
<dbReference type="GO" id="GO:0005829">
    <property type="term" value="C:cytosol"/>
    <property type="evidence" value="ECO:0007669"/>
    <property type="project" value="TreeGrafter"/>
</dbReference>
<dbReference type="Pfam" id="PF01502">
    <property type="entry name" value="PRA-CH"/>
    <property type="match status" value="1"/>
</dbReference>
<dbReference type="EMBL" id="CP119958">
    <property type="protein sequence ID" value="WFD37996.1"/>
    <property type="molecule type" value="Genomic_DNA"/>
</dbReference>
<dbReference type="EC" id="3.5.4.19" evidence="19"/>
<evidence type="ECO:0000256" key="16">
    <source>
        <dbReference type="ARBA" id="ARBA00023102"/>
    </source>
</evidence>
<name>A0AAF0JEK2_9BASI</name>
<dbReference type="Pfam" id="PF00815">
    <property type="entry name" value="Histidinol_dh"/>
    <property type="match status" value="1"/>
</dbReference>
<dbReference type="PANTHER" id="PTHR21256">
    <property type="entry name" value="HISTIDINOL DEHYDROGENASE HDH"/>
    <property type="match status" value="1"/>
</dbReference>
<dbReference type="GO" id="GO:0004635">
    <property type="term" value="F:phosphoribosyl-AMP cyclohydrolase activity"/>
    <property type="evidence" value="ECO:0007669"/>
    <property type="project" value="UniProtKB-UniRule"/>
</dbReference>
<dbReference type="GO" id="GO:0004636">
    <property type="term" value="F:phosphoribosyl-ATP diphosphatase activity"/>
    <property type="evidence" value="ECO:0007669"/>
    <property type="project" value="UniProtKB-UniRule"/>
</dbReference>
<dbReference type="Gene3D" id="1.20.5.1300">
    <property type="match status" value="1"/>
</dbReference>
<dbReference type="GO" id="GO:0005524">
    <property type="term" value="F:ATP binding"/>
    <property type="evidence" value="ECO:0007669"/>
    <property type="project" value="UniProtKB-UniRule"/>
</dbReference>
<dbReference type="GO" id="GO:0000105">
    <property type="term" value="P:L-histidine biosynthetic process"/>
    <property type="evidence" value="ECO:0007669"/>
    <property type="project" value="UniProtKB-UniRule"/>
</dbReference>
<evidence type="ECO:0000313" key="22">
    <source>
        <dbReference type="EMBL" id="WFD37996.1"/>
    </source>
</evidence>
<dbReference type="Gene3D" id="3.10.20.810">
    <property type="entry name" value="Phosphoribosyl-AMP cyclohydrolase"/>
    <property type="match status" value="1"/>
</dbReference>
<proteinExistence type="inferred from homology"/>
<evidence type="ECO:0000259" key="21">
    <source>
        <dbReference type="Pfam" id="PF01502"/>
    </source>
</evidence>
<evidence type="ECO:0000256" key="4">
    <source>
        <dbReference type="ARBA" id="ARBA00004940"/>
    </source>
</evidence>
<dbReference type="CDD" id="cd06572">
    <property type="entry name" value="Histidinol_dh"/>
    <property type="match status" value="1"/>
</dbReference>
<dbReference type="GO" id="GO:0051287">
    <property type="term" value="F:NAD binding"/>
    <property type="evidence" value="ECO:0007669"/>
    <property type="project" value="UniProtKB-UniRule"/>
</dbReference>
<dbReference type="SUPFAM" id="SSF53720">
    <property type="entry name" value="ALDH-like"/>
    <property type="match status" value="1"/>
</dbReference>
<keyword evidence="16 19" id="KW-0368">Histidine biosynthesis</keyword>
<dbReference type="Gene3D" id="1.10.287.1080">
    <property type="entry name" value="MazG-like"/>
    <property type="match status" value="1"/>
</dbReference>
<keyword evidence="11 19" id="KW-0378">Hydrolase</keyword>
<keyword evidence="8 19" id="KW-0028">Amino-acid biosynthesis</keyword>
<evidence type="ECO:0000256" key="6">
    <source>
        <dbReference type="ARBA" id="ARBA00005204"/>
    </source>
</evidence>
<keyword evidence="13 19" id="KW-0067">ATP-binding</keyword>
<dbReference type="InterPro" id="IPR001692">
    <property type="entry name" value="Histidinol_DH_CS"/>
</dbReference>
<dbReference type="PROSITE" id="PS00611">
    <property type="entry name" value="HISOL_DEHYDROGENASE"/>
    <property type="match status" value="1"/>
</dbReference>
<keyword evidence="9" id="KW-0479">Metal-binding</keyword>
<evidence type="ECO:0000256" key="15">
    <source>
        <dbReference type="ARBA" id="ARBA00023027"/>
    </source>
</evidence>
<dbReference type="Pfam" id="PF01503">
    <property type="entry name" value="PRA-PH"/>
    <property type="match status" value="1"/>
</dbReference>
<evidence type="ECO:0000256" key="14">
    <source>
        <dbReference type="ARBA" id="ARBA00023002"/>
    </source>
</evidence>
<sequence length="891" mass="94437">MLQQSSPVLPCLSRECLGVYAQSALFPAIRRSAPLLVPYAFLENIGGAKQLSRAAYLVQLDEPTYDQVIDLLNAGAEALVVPASSPVLGELEESVRASRIVLAVQEDGAAPSTKEAAGVLVQCAGAPGPASALRFLEAMQTKTNGKPVYLSSSAPVSIEEVKSVHSTGATLVVPTAQISMNGSGLDYVDVLLATFTSDREDGLFPTVVVSDALSTSLGLVYSSAESVRASLKTGSAHYQSRKRGLWHKGATSGATQQVVRIVLDCDQDAIEFRVEQQAGDQSLGFCHLTDRESCFGSVRGLAKLEQTLRARKANAPEGSYTARLFNDNALLGAKIREEAQELVDATDAEHVAFEAADLVYFALAKCIQAGVGLADIERSLDAKSKKVTRRKGDAKPQYAAEPAKPAAKPAAAASAPAPKSVDADAPIKLPSYLLSETTPEQQIELLRRPGIRTNEVLERVRPIMAAVKERGDAALLEYTAQLDRVQLKSSVRLPPYQTDAERGEMKSEVREAIDVAYGNILRFHQAQGHVAPEVAPQPGAPSARWVPDTEAREVMEVETMPGVVCTRFPRAIERVGVYVPGGSAVLPSTALMLGVPAQVAGCKTIVLATPPRADGSIAPEVLYVADKIKASCIVCAGGAQAVAAMAYGTESVPKVDKIAGPGNQYVTAAKMLVQNEVDAQVSIDMPAGPSEVLVVADDEAEPAFVASDLLSQAEHGPDSQVVLVGISLSPAKLAAIEEAVDTQARALPRVDVVRQAIDKSVTILVSTREEAIGWSNRYAPEHLILHTAEPEALVPLVQNAGSVFVGAWSPESCGDYASGTNHTLPTYGYARQYSGVSTSTFQKHITAQMLDAAGLEKLGPHVVALAECEGLEAHANAVRVRLQYLAQRSQK</sequence>
<comment type="pathway">
    <text evidence="4">Amino-acid biosynthesis; L-histidine biosynthesis; L-histidine from 5-phospho-alpha-D-ribose 1-diphosphate: step 9/9.</text>
</comment>
<feature type="compositionally biased region" description="Basic and acidic residues" evidence="20">
    <location>
        <begin position="384"/>
        <end position="394"/>
    </location>
</feature>
<dbReference type="InterPro" id="IPR008179">
    <property type="entry name" value="HisE"/>
</dbReference>
<dbReference type="GO" id="GO:0004399">
    <property type="term" value="F:histidinol dehydrogenase activity"/>
    <property type="evidence" value="ECO:0007669"/>
    <property type="project" value="UniProtKB-UniRule"/>
</dbReference>
<protein>
    <recommendedName>
        <fullName evidence="19">Histidine biosynthesis trifunctional protein</fullName>
    </recommendedName>
    <domain>
        <recommendedName>
            <fullName evidence="19">Phosphoribosyl-AMP cyclohydrolase</fullName>
            <ecNumber evidence="19">3.5.4.19</ecNumber>
        </recommendedName>
    </domain>
    <domain>
        <recommendedName>
            <fullName evidence="19">Phosphoribosyl-ATP pyrophosphohydrolase</fullName>
            <ecNumber evidence="19">3.6.1.31</ecNumber>
        </recommendedName>
    </domain>
    <domain>
        <recommendedName>
            <fullName evidence="19">Histidinol dehydrogenase</fullName>
            <shortName evidence="19">HDH</shortName>
            <ecNumber evidence="19">1.1.1.23</ecNumber>
        </recommendedName>
    </domain>
</protein>